<evidence type="ECO:0000313" key="2">
    <source>
        <dbReference type="Proteomes" id="UP000828390"/>
    </source>
</evidence>
<comment type="caution">
    <text evidence="1">The sequence shown here is derived from an EMBL/GenBank/DDBJ whole genome shotgun (WGS) entry which is preliminary data.</text>
</comment>
<keyword evidence="2" id="KW-1185">Reference proteome</keyword>
<organism evidence="1 2">
    <name type="scientific">Dreissena polymorpha</name>
    <name type="common">Zebra mussel</name>
    <name type="synonym">Mytilus polymorpha</name>
    <dbReference type="NCBI Taxonomy" id="45954"/>
    <lineage>
        <taxon>Eukaryota</taxon>
        <taxon>Metazoa</taxon>
        <taxon>Spiralia</taxon>
        <taxon>Lophotrochozoa</taxon>
        <taxon>Mollusca</taxon>
        <taxon>Bivalvia</taxon>
        <taxon>Autobranchia</taxon>
        <taxon>Heteroconchia</taxon>
        <taxon>Euheterodonta</taxon>
        <taxon>Imparidentia</taxon>
        <taxon>Neoheterodontei</taxon>
        <taxon>Myida</taxon>
        <taxon>Dreissenoidea</taxon>
        <taxon>Dreissenidae</taxon>
        <taxon>Dreissena</taxon>
    </lineage>
</organism>
<reference evidence="1" key="1">
    <citation type="journal article" date="2019" name="bioRxiv">
        <title>The Genome of the Zebra Mussel, Dreissena polymorpha: A Resource for Invasive Species Research.</title>
        <authorList>
            <person name="McCartney M.A."/>
            <person name="Auch B."/>
            <person name="Kono T."/>
            <person name="Mallez S."/>
            <person name="Zhang Y."/>
            <person name="Obille A."/>
            <person name="Becker A."/>
            <person name="Abrahante J.E."/>
            <person name="Garbe J."/>
            <person name="Badalamenti J.P."/>
            <person name="Herman A."/>
            <person name="Mangelson H."/>
            <person name="Liachko I."/>
            <person name="Sullivan S."/>
            <person name="Sone E.D."/>
            <person name="Koren S."/>
            <person name="Silverstein K.A.T."/>
            <person name="Beckman K.B."/>
            <person name="Gohl D.M."/>
        </authorList>
    </citation>
    <scope>NUCLEOTIDE SEQUENCE</scope>
    <source>
        <strain evidence="1">Duluth1</strain>
        <tissue evidence="1">Whole animal</tissue>
    </source>
</reference>
<name>A0A9D4BMN8_DREPO</name>
<reference evidence="1" key="2">
    <citation type="submission" date="2020-11" db="EMBL/GenBank/DDBJ databases">
        <authorList>
            <person name="McCartney M.A."/>
            <person name="Auch B."/>
            <person name="Kono T."/>
            <person name="Mallez S."/>
            <person name="Becker A."/>
            <person name="Gohl D.M."/>
            <person name="Silverstein K.A.T."/>
            <person name="Koren S."/>
            <person name="Bechman K.B."/>
            <person name="Herman A."/>
            <person name="Abrahante J.E."/>
            <person name="Garbe J."/>
        </authorList>
    </citation>
    <scope>NUCLEOTIDE SEQUENCE</scope>
    <source>
        <strain evidence="1">Duluth1</strain>
        <tissue evidence="1">Whole animal</tissue>
    </source>
</reference>
<dbReference type="AlphaFoldDB" id="A0A9D4BMN8"/>
<dbReference type="EMBL" id="JAIWYP010000015">
    <property type="protein sequence ID" value="KAH3700471.1"/>
    <property type="molecule type" value="Genomic_DNA"/>
</dbReference>
<accession>A0A9D4BMN8</accession>
<protein>
    <submittedName>
        <fullName evidence="1">Uncharacterized protein</fullName>
    </submittedName>
</protein>
<sequence length="97" mass="11207">MRATLSKDGKSTAEVQVRITMATAAMARLSRLWTSSSISIHMQLCKSTWVECFHWYCLSVERYDAIGLKAILYFYIVRCDVPYSRKKTGEGILRYLM</sequence>
<evidence type="ECO:0000313" key="1">
    <source>
        <dbReference type="EMBL" id="KAH3700471.1"/>
    </source>
</evidence>
<proteinExistence type="predicted"/>
<gene>
    <name evidence="1" type="ORF">DPMN_075450</name>
</gene>
<dbReference type="Proteomes" id="UP000828390">
    <property type="component" value="Unassembled WGS sequence"/>
</dbReference>